<dbReference type="PANTHER" id="PTHR21240:SF19">
    <property type="entry name" value="CATALYTIC_ HYDROLASE"/>
    <property type="match status" value="1"/>
</dbReference>
<dbReference type="InterPro" id="IPR032465">
    <property type="entry name" value="ACMSD"/>
</dbReference>
<dbReference type="InterPro" id="IPR032466">
    <property type="entry name" value="Metal_Hydrolase"/>
</dbReference>
<dbReference type="Gene3D" id="3.20.20.140">
    <property type="entry name" value="Metal-dependent hydrolases"/>
    <property type="match status" value="1"/>
</dbReference>
<keyword evidence="1" id="KW-0456">Lyase</keyword>
<name>A0ABT1EM74_9FIRM</name>
<reference evidence="3 4" key="1">
    <citation type="journal article" date="2022" name="Genome Biol. Evol.">
        <title>Host diet, physiology and behaviors set the stage for Lachnospiraceae cladogenesis.</title>
        <authorList>
            <person name="Vera-Ponce De Leon A."/>
            <person name="Schneider M."/>
            <person name="Jahnes B.C."/>
            <person name="Sadowski V."/>
            <person name="Camuy-Velez L.A."/>
            <person name="Duan J."/>
            <person name="Sabree Z.L."/>
        </authorList>
    </citation>
    <scope>NUCLEOTIDE SEQUENCE [LARGE SCALE GENOMIC DNA]</scope>
    <source>
        <strain evidence="3 4">PAL227</strain>
    </source>
</reference>
<comment type="caution">
    <text evidence="3">The sequence shown here is derived from an EMBL/GenBank/DDBJ whole genome shotgun (WGS) entry which is preliminary data.</text>
</comment>
<keyword evidence="4" id="KW-1185">Reference proteome</keyword>
<accession>A0ABT1EM74</accession>
<evidence type="ECO:0000256" key="1">
    <source>
        <dbReference type="ARBA" id="ARBA00023239"/>
    </source>
</evidence>
<dbReference type="EMBL" id="JAMZFV010000012">
    <property type="protein sequence ID" value="MCP1110387.1"/>
    <property type="molecule type" value="Genomic_DNA"/>
</dbReference>
<organism evidence="3 4">
    <name type="scientific">Ohessyouella blattaphilus</name>
    <dbReference type="NCBI Taxonomy" id="2949333"/>
    <lineage>
        <taxon>Bacteria</taxon>
        <taxon>Bacillati</taxon>
        <taxon>Bacillota</taxon>
        <taxon>Clostridia</taxon>
        <taxon>Lachnospirales</taxon>
        <taxon>Lachnospiraceae</taxon>
        <taxon>Ohessyouella</taxon>
    </lineage>
</organism>
<evidence type="ECO:0000259" key="2">
    <source>
        <dbReference type="Pfam" id="PF04909"/>
    </source>
</evidence>
<dbReference type="PANTHER" id="PTHR21240">
    <property type="entry name" value="2-AMINO-3-CARBOXYLMUCONATE-6-SEMIALDEHYDE DECARBOXYLASE"/>
    <property type="match status" value="1"/>
</dbReference>
<sequence length="280" mass="32658">MFIDMNVSPAFYEPINQDVKQERLRHDELNIHKNGTAKMTHIFNQMACAGLDKLCLLPDDYSSILGVPLVTNEEVARLVNDYPERFIGFASADPLMDDCLEKAERAFADLRLKGLKLNLNRLQMYPLDDRLKALYDLCEKYNKPIVFHSGLSWEPNTLTKYSAPLEFEELAYKRPKLRICLTQFGWPWVRETAMLLQKYKNVYADTGALYFDNAREFFTQVFTRDIPVTWIDRSLRHQVMFASANPRFEQIRMAEALTKLNLREETIDLIKGQNALDFIQ</sequence>
<gene>
    <name evidence="3" type="ORF">NK118_08995</name>
</gene>
<proteinExistence type="predicted"/>
<dbReference type="SUPFAM" id="SSF51556">
    <property type="entry name" value="Metallo-dependent hydrolases"/>
    <property type="match status" value="1"/>
</dbReference>
<dbReference type="Proteomes" id="UP001523565">
    <property type="component" value="Unassembled WGS sequence"/>
</dbReference>
<dbReference type="Pfam" id="PF04909">
    <property type="entry name" value="Amidohydro_2"/>
    <property type="match status" value="1"/>
</dbReference>
<feature type="domain" description="Amidohydrolase-related" evidence="2">
    <location>
        <begin position="70"/>
        <end position="277"/>
    </location>
</feature>
<evidence type="ECO:0000313" key="4">
    <source>
        <dbReference type="Proteomes" id="UP001523565"/>
    </source>
</evidence>
<dbReference type="RefSeq" id="WP_262069268.1">
    <property type="nucleotide sequence ID" value="NZ_JAMXOC010000012.1"/>
</dbReference>
<evidence type="ECO:0000313" key="3">
    <source>
        <dbReference type="EMBL" id="MCP1110387.1"/>
    </source>
</evidence>
<dbReference type="InterPro" id="IPR006680">
    <property type="entry name" value="Amidohydro-rel"/>
</dbReference>
<protein>
    <submittedName>
        <fullName evidence="3">Amidohydrolase family protein</fullName>
    </submittedName>
</protein>